<gene>
    <name evidence="1" type="ORF">PENNAL_c0009G01894</name>
</gene>
<dbReference type="AlphaFoldDB" id="A0A1V6YW30"/>
<sequence length="208" mass="22695">MGQMVSSVIESVQNDAEKQKLANDALTQMQELGNQLVESFMLAVTNSAVDAKLIPVGQIIHQESIVRCGIANKPDDVGKEITKAFRSFVKGDLAEGISTVVQDGIGLLVGLYEGNKSTRTSYTITTGDLGGIQRVDIRMFAWKYSSKQLVEITKDMIAVAVIISSVDSKHVTDFSIRTLVQEQYGDLELKKQKAILKTILDAKKESSA</sequence>
<dbReference type="OMA" id="RTSYTIT"/>
<accession>A0A1V6YW30</accession>
<proteinExistence type="predicted"/>
<evidence type="ECO:0000313" key="1">
    <source>
        <dbReference type="EMBL" id="OQE91392.1"/>
    </source>
</evidence>
<organism evidence="1 2">
    <name type="scientific">Penicillium nalgiovense</name>
    <dbReference type="NCBI Taxonomy" id="60175"/>
    <lineage>
        <taxon>Eukaryota</taxon>
        <taxon>Fungi</taxon>
        <taxon>Dikarya</taxon>
        <taxon>Ascomycota</taxon>
        <taxon>Pezizomycotina</taxon>
        <taxon>Eurotiomycetes</taxon>
        <taxon>Eurotiomycetidae</taxon>
        <taxon>Eurotiales</taxon>
        <taxon>Aspergillaceae</taxon>
        <taxon>Penicillium</taxon>
    </lineage>
</organism>
<name>A0A1V6YW30_PENNA</name>
<evidence type="ECO:0000313" key="2">
    <source>
        <dbReference type="Proteomes" id="UP000191691"/>
    </source>
</evidence>
<keyword evidence="2" id="KW-1185">Reference proteome</keyword>
<comment type="caution">
    <text evidence="1">The sequence shown here is derived from an EMBL/GenBank/DDBJ whole genome shotgun (WGS) entry which is preliminary data.</text>
</comment>
<dbReference type="STRING" id="60175.A0A1V6YW30"/>
<dbReference type="EMBL" id="MOOB01000009">
    <property type="protein sequence ID" value="OQE91392.1"/>
    <property type="molecule type" value="Genomic_DNA"/>
</dbReference>
<protein>
    <submittedName>
        <fullName evidence="1">Uncharacterized protein</fullName>
    </submittedName>
</protein>
<reference evidence="2" key="1">
    <citation type="journal article" date="2017" name="Nat. Microbiol.">
        <title>Global analysis of biosynthetic gene clusters reveals vast potential of secondary metabolite production in Penicillium species.</title>
        <authorList>
            <person name="Nielsen J.C."/>
            <person name="Grijseels S."/>
            <person name="Prigent S."/>
            <person name="Ji B."/>
            <person name="Dainat J."/>
            <person name="Nielsen K.F."/>
            <person name="Frisvad J.C."/>
            <person name="Workman M."/>
            <person name="Nielsen J."/>
        </authorList>
    </citation>
    <scope>NUCLEOTIDE SEQUENCE [LARGE SCALE GENOMIC DNA]</scope>
    <source>
        <strain evidence="2">IBT 13039</strain>
    </source>
</reference>
<dbReference type="Proteomes" id="UP000191691">
    <property type="component" value="Unassembled WGS sequence"/>
</dbReference>